<dbReference type="InterPro" id="IPR037066">
    <property type="entry name" value="Plug_dom_sf"/>
</dbReference>
<dbReference type="Proteomes" id="UP000254156">
    <property type="component" value="Unassembled WGS sequence"/>
</dbReference>
<sequence length="729" mass="82013">MKKLFILLLILCTVASVTVYANNINREYPYKIHGVVLDKRNEPVPGASVWVVGSTIGVQTNSRGEYVLKLREKKNVKLRFSCLGYIPLEKEVLTGKGDVSVVSVSLAEAVNQLEEVVVTGNRVEKPLKDVPVLTRVISHKDIQMLNPVNLESLLQYELPGLQIGYNSMSQMPYITYQGVGGAYLLFLVDGERVSGEGSDHNVDFSRFNIDDIERVEVIKGSQSTSYGSNALGGVINIITKKANRPVIASFNGRYAGTNGQKYNLSGGIKRSIYSTLTSVTYRTRDTYKIGNPSPPQEGKPSTGTLIRGFKVWDAVQKLSCNITDNLSVELKGSYYHNKRAPQETKGFQDIFSDYTLNGRVNYLISPEQQLKISYLFDHYKKDKDFESGRVRTDYRNRTQTARADYVGTFGDHTVSAGLDFNYEYLKHYMLKDSADAKAGTYALYAQEDWKIGNKINFILGLRADYHSKYHWHLTPKLSAMYRPVSSLALRVGFSQGFRSPSLKELYQEYDMGGLGIMMLYGNPDLKPETSHQFALSAEYTEGAFNASVSAYYNRFRNKIVYALLGDNTKDRRYVNAEKAKTLGAEYIMRYRFSWGLTLTGAYAYVNDFQETKGKNTSFVRPHSITFSGMYSKRIGKVRSFVSLNGQWDSKLKTYDFSSDGTHTLAVYDARTLCSLNLGAQFPRGIMLMLGIDNLFNYKDKAADSSLQLPQKGLSLVGTLNLNFADMFNW</sequence>
<feature type="chain" id="PRO_5036291211" evidence="12">
    <location>
        <begin position="22"/>
        <end position="729"/>
    </location>
</feature>
<dbReference type="InterPro" id="IPR008969">
    <property type="entry name" value="CarboxyPept-like_regulatory"/>
</dbReference>
<dbReference type="InterPro" id="IPR012910">
    <property type="entry name" value="Plug_dom"/>
</dbReference>
<accession>A0A0A2E738</accession>
<evidence type="ECO:0000256" key="2">
    <source>
        <dbReference type="ARBA" id="ARBA00022448"/>
    </source>
</evidence>
<evidence type="ECO:0000256" key="10">
    <source>
        <dbReference type="PROSITE-ProRule" id="PRU01360"/>
    </source>
</evidence>
<dbReference type="RefSeq" id="WP_025004404.1">
    <property type="nucleotide sequence ID" value="NZ_JRFA01000023.1"/>
</dbReference>
<evidence type="ECO:0000256" key="5">
    <source>
        <dbReference type="ARBA" id="ARBA00022729"/>
    </source>
</evidence>
<dbReference type="GO" id="GO:0044718">
    <property type="term" value="P:siderophore transmembrane transport"/>
    <property type="evidence" value="ECO:0007669"/>
    <property type="project" value="TreeGrafter"/>
</dbReference>
<evidence type="ECO:0000256" key="7">
    <source>
        <dbReference type="ARBA" id="ARBA00023136"/>
    </source>
</evidence>
<dbReference type="PROSITE" id="PS52016">
    <property type="entry name" value="TONB_DEPENDENT_REC_3"/>
    <property type="match status" value="1"/>
</dbReference>
<dbReference type="Gene3D" id="2.60.40.1120">
    <property type="entry name" value="Carboxypeptidase-like, regulatory domain"/>
    <property type="match status" value="1"/>
</dbReference>
<dbReference type="eggNOG" id="COG4771">
    <property type="taxonomic scope" value="Bacteria"/>
</dbReference>
<evidence type="ECO:0000259" key="14">
    <source>
        <dbReference type="Pfam" id="PF07715"/>
    </source>
</evidence>
<keyword evidence="3 10" id="KW-1134">Transmembrane beta strand</keyword>
<evidence type="ECO:0000256" key="9">
    <source>
        <dbReference type="ARBA" id="ARBA00023237"/>
    </source>
</evidence>
<evidence type="ECO:0000313" key="15">
    <source>
        <dbReference type="EMBL" id="KGN73422.1"/>
    </source>
</evidence>
<dbReference type="SUPFAM" id="SSF49464">
    <property type="entry name" value="Carboxypeptidase regulatory domain-like"/>
    <property type="match status" value="1"/>
</dbReference>
<organism evidence="15 17">
    <name type="scientific">Porphyromonas macacae</name>
    <dbReference type="NCBI Taxonomy" id="28115"/>
    <lineage>
        <taxon>Bacteria</taxon>
        <taxon>Pseudomonadati</taxon>
        <taxon>Bacteroidota</taxon>
        <taxon>Bacteroidia</taxon>
        <taxon>Bacteroidales</taxon>
        <taxon>Porphyromonadaceae</taxon>
        <taxon>Porphyromonas</taxon>
    </lineage>
</organism>
<protein>
    <submittedName>
        <fullName evidence="16">Colicin I receptor</fullName>
    </submittedName>
    <submittedName>
        <fullName evidence="15">TonB-dependent receptor</fullName>
    </submittedName>
</protein>
<keyword evidence="5 12" id="KW-0732">Signal</keyword>
<evidence type="ECO:0000313" key="18">
    <source>
        <dbReference type="Proteomes" id="UP000254156"/>
    </source>
</evidence>
<evidence type="ECO:0000313" key="16">
    <source>
        <dbReference type="EMBL" id="SUB88101.1"/>
    </source>
</evidence>
<dbReference type="EMBL" id="UGTF01000002">
    <property type="protein sequence ID" value="SUB88101.1"/>
    <property type="molecule type" value="Genomic_DNA"/>
</dbReference>
<evidence type="ECO:0000256" key="4">
    <source>
        <dbReference type="ARBA" id="ARBA00022692"/>
    </source>
</evidence>
<keyword evidence="8 15" id="KW-0675">Receptor</keyword>
<evidence type="ECO:0000256" key="6">
    <source>
        <dbReference type="ARBA" id="ARBA00023077"/>
    </source>
</evidence>
<dbReference type="AlphaFoldDB" id="A0A0A2E738"/>
<evidence type="ECO:0000256" key="1">
    <source>
        <dbReference type="ARBA" id="ARBA00004571"/>
    </source>
</evidence>
<dbReference type="InterPro" id="IPR000531">
    <property type="entry name" value="Beta-barrel_TonB"/>
</dbReference>
<keyword evidence="2 10" id="KW-0813">Transport</keyword>
<dbReference type="GO" id="GO:0015344">
    <property type="term" value="F:siderophore uptake transmembrane transporter activity"/>
    <property type="evidence" value="ECO:0007669"/>
    <property type="project" value="TreeGrafter"/>
</dbReference>
<reference evidence="16 18" key="2">
    <citation type="submission" date="2018-06" db="EMBL/GenBank/DDBJ databases">
        <authorList>
            <consortium name="Pathogen Informatics"/>
            <person name="Doyle S."/>
        </authorList>
    </citation>
    <scope>NUCLEOTIDE SEQUENCE [LARGE SCALE GENOMIC DNA]</scope>
    <source>
        <strain evidence="16 18">NCTC11632</strain>
    </source>
</reference>
<dbReference type="Pfam" id="PF00593">
    <property type="entry name" value="TonB_dep_Rec_b-barrel"/>
    <property type="match status" value="1"/>
</dbReference>
<dbReference type="GO" id="GO:0009279">
    <property type="term" value="C:cell outer membrane"/>
    <property type="evidence" value="ECO:0007669"/>
    <property type="project" value="UniProtKB-SubCell"/>
</dbReference>
<proteinExistence type="inferred from homology"/>
<keyword evidence="7 10" id="KW-0472">Membrane</keyword>
<dbReference type="InterPro" id="IPR039426">
    <property type="entry name" value="TonB-dep_rcpt-like"/>
</dbReference>
<comment type="subcellular location">
    <subcellularLocation>
        <location evidence="1 10">Cell outer membrane</location>
        <topology evidence="1 10">Multi-pass membrane protein</topology>
    </subcellularLocation>
</comment>
<keyword evidence="17" id="KW-1185">Reference proteome</keyword>
<keyword evidence="9 10" id="KW-0998">Cell outer membrane</keyword>
<keyword evidence="6 11" id="KW-0798">TonB box</keyword>
<dbReference type="SUPFAM" id="SSF56935">
    <property type="entry name" value="Porins"/>
    <property type="match status" value="1"/>
</dbReference>
<dbReference type="Gene3D" id="2.170.130.10">
    <property type="entry name" value="TonB-dependent receptor, plug domain"/>
    <property type="match status" value="1"/>
</dbReference>
<feature type="domain" description="TonB-dependent receptor-like beta-barrel" evidence="13">
    <location>
        <begin position="330"/>
        <end position="694"/>
    </location>
</feature>
<name>A0A0A2E738_9PORP</name>
<dbReference type="Gene3D" id="2.40.170.20">
    <property type="entry name" value="TonB-dependent receptor, beta-barrel domain"/>
    <property type="match status" value="1"/>
</dbReference>
<comment type="similarity">
    <text evidence="10 11">Belongs to the TonB-dependent receptor family.</text>
</comment>
<dbReference type="InterPro" id="IPR036942">
    <property type="entry name" value="Beta-barrel_TonB_sf"/>
</dbReference>
<dbReference type="Pfam" id="PF13715">
    <property type="entry name" value="CarbopepD_reg_2"/>
    <property type="match status" value="1"/>
</dbReference>
<feature type="signal peptide" evidence="12">
    <location>
        <begin position="1"/>
        <end position="21"/>
    </location>
</feature>
<evidence type="ECO:0000256" key="8">
    <source>
        <dbReference type="ARBA" id="ARBA00023170"/>
    </source>
</evidence>
<dbReference type="CDD" id="cd01347">
    <property type="entry name" value="ligand_gated_channel"/>
    <property type="match status" value="1"/>
</dbReference>
<dbReference type="PANTHER" id="PTHR30069">
    <property type="entry name" value="TONB-DEPENDENT OUTER MEMBRANE RECEPTOR"/>
    <property type="match status" value="1"/>
</dbReference>
<evidence type="ECO:0000259" key="13">
    <source>
        <dbReference type="Pfam" id="PF00593"/>
    </source>
</evidence>
<evidence type="ECO:0000256" key="11">
    <source>
        <dbReference type="RuleBase" id="RU003357"/>
    </source>
</evidence>
<evidence type="ECO:0000256" key="3">
    <source>
        <dbReference type="ARBA" id="ARBA00022452"/>
    </source>
</evidence>
<dbReference type="OrthoDB" id="9764669at2"/>
<dbReference type="PANTHER" id="PTHR30069:SF29">
    <property type="entry name" value="HEMOGLOBIN AND HEMOGLOBIN-HAPTOGLOBIN-BINDING PROTEIN 1-RELATED"/>
    <property type="match status" value="1"/>
</dbReference>
<reference evidence="15 17" key="1">
    <citation type="submission" date="2014-09" db="EMBL/GenBank/DDBJ databases">
        <title>Draft Genome Sequence of Porphyromonas macacae COT-192_OH2859.</title>
        <authorList>
            <person name="Wallis C."/>
            <person name="Deusch O."/>
            <person name="O'Flynn C."/>
            <person name="Davis I."/>
            <person name="Horsfall A."/>
            <person name="Kirkwood N."/>
            <person name="Harris S."/>
            <person name="Eisen J.A."/>
            <person name="Coil D.A."/>
            <person name="Darling A.E."/>
            <person name="Jospin G."/>
            <person name="Alexiev A."/>
        </authorList>
    </citation>
    <scope>NUCLEOTIDE SEQUENCE [LARGE SCALE GENOMIC DNA]</scope>
    <source>
        <strain evidence="17">COT-192 OH2859</strain>
        <strain evidence="15">COT-192_OH2859</strain>
    </source>
</reference>
<gene>
    <name evidence="16" type="primary">cirA_1</name>
    <name evidence="15" type="ORF">HQ47_08150</name>
    <name evidence="16" type="ORF">NCTC11632_00162</name>
</gene>
<keyword evidence="4 10" id="KW-0812">Transmembrane</keyword>
<dbReference type="STRING" id="28115.HQ47_08150"/>
<evidence type="ECO:0000313" key="17">
    <source>
        <dbReference type="Proteomes" id="UP000030103"/>
    </source>
</evidence>
<evidence type="ECO:0000256" key="12">
    <source>
        <dbReference type="SAM" id="SignalP"/>
    </source>
</evidence>
<dbReference type="Proteomes" id="UP000030103">
    <property type="component" value="Unassembled WGS sequence"/>
</dbReference>
<dbReference type="EMBL" id="JRFA01000023">
    <property type="protein sequence ID" value="KGN73422.1"/>
    <property type="molecule type" value="Genomic_DNA"/>
</dbReference>
<feature type="domain" description="TonB-dependent receptor plug" evidence="14">
    <location>
        <begin position="127"/>
        <end position="234"/>
    </location>
</feature>
<dbReference type="Pfam" id="PF07715">
    <property type="entry name" value="Plug"/>
    <property type="match status" value="1"/>
</dbReference>